<gene>
    <name evidence="2" type="ORF">OW763_00015</name>
</gene>
<organism evidence="2 3">
    <name type="scientific">Clostridium aestuarii</name>
    <dbReference type="NCBI Taxonomy" id="338193"/>
    <lineage>
        <taxon>Bacteria</taxon>
        <taxon>Bacillati</taxon>
        <taxon>Bacillota</taxon>
        <taxon>Clostridia</taxon>
        <taxon>Eubacteriales</taxon>
        <taxon>Clostridiaceae</taxon>
        <taxon>Clostridium</taxon>
    </lineage>
</organism>
<dbReference type="EMBL" id="JAPQER010000001">
    <property type="protein sequence ID" value="MCY6482741.1"/>
    <property type="molecule type" value="Genomic_DNA"/>
</dbReference>
<dbReference type="Pfam" id="PF19912">
    <property type="entry name" value="DUF6385"/>
    <property type="match status" value="1"/>
</dbReference>
<proteinExistence type="predicted"/>
<name>A0ABT4CUT4_9CLOT</name>
<protein>
    <submittedName>
        <fullName evidence="2">DUF6385 domain-containing protein</fullName>
    </submittedName>
</protein>
<feature type="domain" description="DUF6385" evidence="1">
    <location>
        <begin position="66"/>
        <end position="145"/>
    </location>
</feature>
<evidence type="ECO:0000313" key="3">
    <source>
        <dbReference type="Proteomes" id="UP001078443"/>
    </source>
</evidence>
<dbReference type="RefSeq" id="WP_268038996.1">
    <property type="nucleotide sequence ID" value="NZ_JAPQER010000001.1"/>
</dbReference>
<evidence type="ECO:0000259" key="1">
    <source>
        <dbReference type="Pfam" id="PF19912"/>
    </source>
</evidence>
<keyword evidence="3" id="KW-1185">Reference proteome</keyword>
<sequence length="146" mass="16058">MLTNPTVVYTKDEEVIEINSDILDWLKTQTPPTPASNVNLVGRYFTEISLPTVPTSSTFQCTSGFDTSRQSTVTFFIENIGGHDAEVKLQISPDNSKYIDDSSSITIPAGEMKALVPMIFAKYTHVCYKSSGSNSTNLKITMQAHV</sequence>
<comment type="caution">
    <text evidence="2">The sequence shown here is derived from an EMBL/GenBank/DDBJ whole genome shotgun (WGS) entry which is preliminary data.</text>
</comment>
<dbReference type="Proteomes" id="UP001078443">
    <property type="component" value="Unassembled WGS sequence"/>
</dbReference>
<evidence type="ECO:0000313" key="2">
    <source>
        <dbReference type="EMBL" id="MCY6482741.1"/>
    </source>
</evidence>
<reference evidence="2" key="1">
    <citation type="submission" date="2022-12" db="EMBL/GenBank/DDBJ databases">
        <authorList>
            <person name="Wang J."/>
        </authorList>
    </citation>
    <scope>NUCLEOTIDE SEQUENCE</scope>
    <source>
        <strain evidence="2">HY-45-18</strain>
    </source>
</reference>
<accession>A0ABT4CUT4</accession>
<dbReference type="InterPro" id="IPR045965">
    <property type="entry name" value="DUF6385"/>
</dbReference>